<dbReference type="eggNOG" id="COG2847">
    <property type="taxonomic scope" value="Bacteria"/>
</dbReference>
<feature type="chain" id="PRO_5001699255" description="Copper chaperone PCu(A)C" evidence="1">
    <location>
        <begin position="24"/>
        <end position="172"/>
    </location>
</feature>
<dbReference type="RefSeq" id="WP_034957691.1">
    <property type="nucleotide sequence ID" value="NZ_JMIW01000001.1"/>
</dbReference>
<dbReference type="Pfam" id="PF04314">
    <property type="entry name" value="PCuAC"/>
    <property type="match status" value="1"/>
</dbReference>
<dbReference type="STRING" id="1044.EH31_01810"/>
<evidence type="ECO:0008006" key="4">
    <source>
        <dbReference type="Google" id="ProtNLM"/>
    </source>
</evidence>
<dbReference type="AlphaFoldDB" id="A0A074MF68"/>
<evidence type="ECO:0000313" key="2">
    <source>
        <dbReference type="EMBL" id="KEO91425.1"/>
    </source>
</evidence>
<comment type="caution">
    <text evidence="2">The sequence shown here is derived from an EMBL/GenBank/DDBJ whole genome shotgun (WGS) entry which is preliminary data.</text>
</comment>
<proteinExistence type="predicted"/>
<keyword evidence="3" id="KW-1185">Reference proteome</keyword>
<dbReference type="InterPro" id="IPR007410">
    <property type="entry name" value="LpqE-like"/>
</dbReference>
<dbReference type="PANTHER" id="PTHR36302">
    <property type="entry name" value="BLR7088 PROTEIN"/>
    <property type="match status" value="1"/>
</dbReference>
<dbReference type="InterPro" id="IPR036182">
    <property type="entry name" value="PCuAC_sf"/>
</dbReference>
<dbReference type="SUPFAM" id="SSF110087">
    <property type="entry name" value="DR1885-like metal-binding protein"/>
    <property type="match status" value="1"/>
</dbReference>
<feature type="signal peptide" evidence="1">
    <location>
        <begin position="1"/>
        <end position="23"/>
    </location>
</feature>
<organism evidence="2 3">
    <name type="scientific">Erythrobacter longus</name>
    <dbReference type="NCBI Taxonomy" id="1044"/>
    <lineage>
        <taxon>Bacteria</taxon>
        <taxon>Pseudomonadati</taxon>
        <taxon>Pseudomonadota</taxon>
        <taxon>Alphaproteobacteria</taxon>
        <taxon>Sphingomonadales</taxon>
        <taxon>Erythrobacteraceae</taxon>
        <taxon>Erythrobacter/Porphyrobacter group</taxon>
        <taxon>Erythrobacter</taxon>
    </lineage>
</organism>
<dbReference type="EMBL" id="JMIW01000001">
    <property type="protein sequence ID" value="KEO91425.1"/>
    <property type="molecule type" value="Genomic_DNA"/>
</dbReference>
<reference evidence="2 3" key="1">
    <citation type="submission" date="2014-04" db="EMBL/GenBank/DDBJ databases">
        <title>A comprehensive comparison of genomes of Erythrobacter spp. strains.</title>
        <authorList>
            <person name="Zheng Q."/>
        </authorList>
    </citation>
    <scope>NUCLEOTIDE SEQUENCE [LARGE SCALE GENOMIC DNA]</scope>
    <source>
        <strain evidence="2 3">DSM 6997</strain>
    </source>
</reference>
<name>A0A074MF68_ERYLO</name>
<dbReference type="PANTHER" id="PTHR36302:SF1">
    <property type="entry name" value="COPPER CHAPERONE PCU(A)C"/>
    <property type="match status" value="1"/>
</dbReference>
<evidence type="ECO:0000313" key="3">
    <source>
        <dbReference type="Proteomes" id="UP000027647"/>
    </source>
</evidence>
<sequence>MKNAAAGRVAAPALVLMSALALGACDQNTRAPGAQDDTLNESGETQLVKGVMVANPRLMLSPVSGNPAAVYFDLTYIGDATVALDSVTVEGAQNAMIHQMGEDGTGGAMMMAGPITLNSGETFQLKPGGYHVMAMEMSPDIKAGQTTSVTITLSDGSTHTFEAEVNAAGEER</sequence>
<dbReference type="PROSITE" id="PS51257">
    <property type="entry name" value="PROKAR_LIPOPROTEIN"/>
    <property type="match status" value="1"/>
</dbReference>
<keyword evidence="1" id="KW-0732">Signal</keyword>
<accession>A0A074MF68</accession>
<evidence type="ECO:0000256" key="1">
    <source>
        <dbReference type="SAM" id="SignalP"/>
    </source>
</evidence>
<protein>
    <recommendedName>
        <fullName evidence="4">Copper chaperone PCu(A)C</fullName>
    </recommendedName>
</protein>
<dbReference type="Gene3D" id="2.60.40.1890">
    <property type="entry name" value="PCu(A)C copper chaperone"/>
    <property type="match status" value="1"/>
</dbReference>
<dbReference type="InterPro" id="IPR058248">
    <property type="entry name" value="Lxx211020-like"/>
</dbReference>
<dbReference type="OrthoDB" id="9796962at2"/>
<gene>
    <name evidence="2" type="ORF">EH31_01810</name>
</gene>
<dbReference type="Proteomes" id="UP000027647">
    <property type="component" value="Unassembled WGS sequence"/>
</dbReference>